<evidence type="ECO:0000313" key="2">
    <source>
        <dbReference type="Proteomes" id="UP001497700"/>
    </source>
</evidence>
<protein>
    <submittedName>
        <fullName evidence="1">Uncharacterized protein</fullName>
    </submittedName>
</protein>
<name>A0ACB9YQ78_9PEZI</name>
<comment type="caution">
    <text evidence="1">The sequence shown here is derived from an EMBL/GenBank/DDBJ whole genome shotgun (WGS) entry which is preliminary data.</text>
</comment>
<keyword evidence="2" id="KW-1185">Reference proteome</keyword>
<dbReference type="EMBL" id="MU393560">
    <property type="protein sequence ID" value="KAI4861180.1"/>
    <property type="molecule type" value="Genomic_DNA"/>
</dbReference>
<sequence length="202" mass="22780">MAPSLYRRTEDDPFSTHTSTQPETRDTTGQVMSPWLIVIIVIGALIVTTLVVFLALHLVRRRRRRIVQDGQPDPLGLEDFRKRRMSTSDRRAAEEMERATMIRKSLASRASSWSGVSYHTPETSEYQLEELDREEQEPMAPRDNWKDIEAGIQGQRAAPGLFDTEIGVHPALLPQPQLAVPQPSRAPSPIRGIQPPQLIIPS</sequence>
<reference evidence="1 2" key="1">
    <citation type="journal article" date="2022" name="New Phytol.">
        <title>Ecological generalism drives hyperdiversity of secondary metabolite gene clusters in xylarialean endophytes.</title>
        <authorList>
            <person name="Franco M.E.E."/>
            <person name="Wisecaver J.H."/>
            <person name="Arnold A.E."/>
            <person name="Ju Y.M."/>
            <person name="Slot J.C."/>
            <person name="Ahrendt S."/>
            <person name="Moore L.P."/>
            <person name="Eastman K.E."/>
            <person name="Scott K."/>
            <person name="Konkel Z."/>
            <person name="Mondo S.J."/>
            <person name="Kuo A."/>
            <person name="Hayes R.D."/>
            <person name="Haridas S."/>
            <person name="Andreopoulos B."/>
            <person name="Riley R."/>
            <person name="LaButti K."/>
            <person name="Pangilinan J."/>
            <person name="Lipzen A."/>
            <person name="Amirebrahimi M."/>
            <person name="Yan J."/>
            <person name="Adam C."/>
            <person name="Keymanesh K."/>
            <person name="Ng V."/>
            <person name="Louie K."/>
            <person name="Northen T."/>
            <person name="Drula E."/>
            <person name="Henrissat B."/>
            <person name="Hsieh H.M."/>
            <person name="Youens-Clark K."/>
            <person name="Lutzoni F."/>
            <person name="Miadlikowska J."/>
            <person name="Eastwood D.C."/>
            <person name="Hamelin R.C."/>
            <person name="Grigoriev I.V."/>
            <person name="U'Ren J.M."/>
        </authorList>
    </citation>
    <scope>NUCLEOTIDE SEQUENCE [LARGE SCALE GENOMIC DNA]</scope>
    <source>
        <strain evidence="1 2">CBS 119005</strain>
    </source>
</reference>
<accession>A0ACB9YQ78</accession>
<dbReference type="Proteomes" id="UP001497700">
    <property type="component" value="Unassembled WGS sequence"/>
</dbReference>
<proteinExistence type="predicted"/>
<organism evidence="1 2">
    <name type="scientific">Hypoxylon rubiginosum</name>
    <dbReference type="NCBI Taxonomy" id="110542"/>
    <lineage>
        <taxon>Eukaryota</taxon>
        <taxon>Fungi</taxon>
        <taxon>Dikarya</taxon>
        <taxon>Ascomycota</taxon>
        <taxon>Pezizomycotina</taxon>
        <taxon>Sordariomycetes</taxon>
        <taxon>Xylariomycetidae</taxon>
        <taxon>Xylariales</taxon>
        <taxon>Hypoxylaceae</taxon>
        <taxon>Hypoxylon</taxon>
    </lineage>
</organism>
<gene>
    <name evidence="1" type="ORF">F4820DRAFT_79517</name>
</gene>
<evidence type="ECO:0000313" key="1">
    <source>
        <dbReference type="EMBL" id="KAI4861180.1"/>
    </source>
</evidence>